<comment type="caution">
    <text evidence="2">The sequence shown here is derived from an EMBL/GenBank/DDBJ whole genome shotgun (WGS) entry which is preliminary data.</text>
</comment>
<keyword evidence="3" id="KW-1185">Reference proteome</keyword>
<sequence>MGAASSFPAQLSKAQAQALAGDAWASVEGQWPAGAEAITREELEALVATDEALRAACAAAPPVNAIDERARAKAEGRPPSRGMDEVECMLYVKPSDGGDAAPQAPAADEAAPVEVDAGAAKAAPPVVAPPAVAAA</sequence>
<proteinExistence type="predicted"/>
<protein>
    <submittedName>
        <fullName evidence="2">F-box LRR-repeat protein</fullName>
    </submittedName>
</protein>
<dbReference type="Proteomes" id="UP001363151">
    <property type="component" value="Unassembled WGS sequence"/>
</dbReference>
<feature type="region of interest" description="Disordered" evidence="1">
    <location>
        <begin position="93"/>
        <end position="117"/>
    </location>
</feature>
<feature type="compositionally biased region" description="Low complexity" evidence="1">
    <location>
        <begin position="100"/>
        <end position="117"/>
    </location>
</feature>
<gene>
    <name evidence="2" type="ORF">SO694_00101038</name>
</gene>
<accession>A0ABR1FMY1</accession>
<reference evidence="2 3" key="1">
    <citation type="submission" date="2024-03" db="EMBL/GenBank/DDBJ databases">
        <title>Aureococcus anophagefferens CCMP1851 and Kratosvirus quantuckense: Draft genome of a second virus-susceptible host strain in the model system.</title>
        <authorList>
            <person name="Chase E."/>
            <person name="Truchon A.R."/>
            <person name="Schepens W."/>
            <person name="Wilhelm S.W."/>
        </authorList>
    </citation>
    <scope>NUCLEOTIDE SEQUENCE [LARGE SCALE GENOMIC DNA]</scope>
    <source>
        <strain evidence="2 3">CCMP1851</strain>
    </source>
</reference>
<evidence type="ECO:0000256" key="1">
    <source>
        <dbReference type="SAM" id="MobiDB-lite"/>
    </source>
</evidence>
<name>A0ABR1FMY1_AURAN</name>
<evidence type="ECO:0000313" key="2">
    <source>
        <dbReference type="EMBL" id="KAK7233735.1"/>
    </source>
</evidence>
<evidence type="ECO:0000313" key="3">
    <source>
        <dbReference type="Proteomes" id="UP001363151"/>
    </source>
</evidence>
<dbReference type="EMBL" id="JBBJCI010000356">
    <property type="protein sequence ID" value="KAK7233735.1"/>
    <property type="molecule type" value="Genomic_DNA"/>
</dbReference>
<organism evidence="2 3">
    <name type="scientific">Aureococcus anophagefferens</name>
    <name type="common">Harmful bloom alga</name>
    <dbReference type="NCBI Taxonomy" id="44056"/>
    <lineage>
        <taxon>Eukaryota</taxon>
        <taxon>Sar</taxon>
        <taxon>Stramenopiles</taxon>
        <taxon>Ochrophyta</taxon>
        <taxon>Pelagophyceae</taxon>
        <taxon>Pelagomonadales</taxon>
        <taxon>Pelagomonadaceae</taxon>
        <taxon>Aureococcus</taxon>
    </lineage>
</organism>